<dbReference type="PROSITE" id="PS50090">
    <property type="entry name" value="MYB_LIKE"/>
    <property type="match status" value="2"/>
</dbReference>
<dbReference type="FunFam" id="1.10.10.60:FF:000218">
    <property type="entry name" value="Myb transcription factor"/>
    <property type="match status" value="1"/>
</dbReference>
<feature type="domain" description="Myb-like" evidence="8">
    <location>
        <begin position="61"/>
        <end position="118"/>
    </location>
</feature>
<comment type="subcellular location">
    <subcellularLocation>
        <location evidence="1">Nucleus</location>
    </subcellularLocation>
</comment>
<feature type="domain" description="HTH myb-type" evidence="9">
    <location>
        <begin position="65"/>
        <end position="122"/>
    </location>
</feature>
<reference evidence="10" key="1">
    <citation type="submission" date="2023-03" db="EMBL/GenBank/DDBJ databases">
        <title>Chromosome-scale reference genome and RAD-based genetic map of yellow starthistle (Centaurea solstitialis) reveal putative structural variation and QTLs associated with invader traits.</title>
        <authorList>
            <person name="Reatini B."/>
            <person name="Cang F.A."/>
            <person name="Jiang Q."/>
            <person name="Mckibben M.T.W."/>
            <person name="Barker M.S."/>
            <person name="Rieseberg L.H."/>
            <person name="Dlugosch K.M."/>
        </authorList>
    </citation>
    <scope>NUCLEOTIDE SEQUENCE</scope>
    <source>
        <strain evidence="10">CAN-66</strain>
        <tissue evidence="10">Leaf</tissue>
    </source>
</reference>
<proteinExistence type="predicted"/>
<dbReference type="GO" id="GO:0005634">
    <property type="term" value="C:nucleus"/>
    <property type="evidence" value="ECO:0007669"/>
    <property type="project" value="UniProtKB-SubCell"/>
</dbReference>
<protein>
    <submittedName>
        <fullName evidence="10">Uncharacterized protein</fullName>
    </submittedName>
</protein>
<dbReference type="GO" id="GO:0003677">
    <property type="term" value="F:DNA binding"/>
    <property type="evidence" value="ECO:0007669"/>
    <property type="project" value="UniProtKB-KW"/>
</dbReference>
<dbReference type="InterPro" id="IPR017930">
    <property type="entry name" value="Myb_dom"/>
</dbReference>
<dbReference type="Gene3D" id="1.10.10.60">
    <property type="entry name" value="Homeodomain-like"/>
    <property type="match status" value="2"/>
</dbReference>
<feature type="domain" description="Myb-like" evidence="8">
    <location>
        <begin position="11"/>
        <end position="60"/>
    </location>
</feature>
<dbReference type="InterPro" id="IPR015495">
    <property type="entry name" value="Myb_TF_plants"/>
</dbReference>
<gene>
    <name evidence="10" type="ORF">OSB04_000341</name>
</gene>
<keyword evidence="7" id="KW-0539">Nucleus</keyword>
<evidence type="ECO:0000259" key="9">
    <source>
        <dbReference type="PROSITE" id="PS51294"/>
    </source>
</evidence>
<evidence type="ECO:0000256" key="1">
    <source>
        <dbReference type="ARBA" id="ARBA00004123"/>
    </source>
</evidence>
<name>A0AA38TNV2_9ASTR</name>
<organism evidence="10 11">
    <name type="scientific">Centaurea solstitialis</name>
    <name type="common">yellow star-thistle</name>
    <dbReference type="NCBI Taxonomy" id="347529"/>
    <lineage>
        <taxon>Eukaryota</taxon>
        <taxon>Viridiplantae</taxon>
        <taxon>Streptophyta</taxon>
        <taxon>Embryophyta</taxon>
        <taxon>Tracheophyta</taxon>
        <taxon>Spermatophyta</taxon>
        <taxon>Magnoliopsida</taxon>
        <taxon>eudicotyledons</taxon>
        <taxon>Gunneridae</taxon>
        <taxon>Pentapetalae</taxon>
        <taxon>asterids</taxon>
        <taxon>campanulids</taxon>
        <taxon>Asterales</taxon>
        <taxon>Asteraceae</taxon>
        <taxon>Carduoideae</taxon>
        <taxon>Cardueae</taxon>
        <taxon>Centaureinae</taxon>
        <taxon>Centaurea</taxon>
    </lineage>
</organism>
<dbReference type="PANTHER" id="PTHR47999:SF24">
    <property type="entry name" value="TRANSCRIPTION FACTOR MYB90"/>
    <property type="match status" value="1"/>
</dbReference>
<keyword evidence="4" id="KW-0238">DNA-binding</keyword>
<feature type="domain" description="HTH myb-type" evidence="9">
    <location>
        <begin position="11"/>
        <end position="64"/>
    </location>
</feature>
<evidence type="ECO:0000256" key="2">
    <source>
        <dbReference type="ARBA" id="ARBA00022737"/>
    </source>
</evidence>
<dbReference type="SUPFAM" id="SSF46689">
    <property type="entry name" value="Homeodomain-like"/>
    <property type="match status" value="1"/>
</dbReference>
<evidence type="ECO:0000256" key="6">
    <source>
        <dbReference type="ARBA" id="ARBA00023163"/>
    </source>
</evidence>
<keyword evidence="2" id="KW-0677">Repeat</keyword>
<dbReference type="CDD" id="cd00167">
    <property type="entry name" value="SANT"/>
    <property type="match status" value="2"/>
</dbReference>
<dbReference type="Pfam" id="PF00249">
    <property type="entry name" value="Myb_DNA-binding"/>
    <property type="match status" value="2"/>
</dbReference>
<dbReference type="Proteomes" id="UP001172457">
    <property type="component" value="Chromosome 1"/>
</dbReference>
<evidence type="ECO:0000259" key="8">
    <source>
        <dbReference type="PROSITE" id="PS50090"/>
    </source>
</evidence>
<dbReference type="PANTHER" id="PTHR47999">
    <property type="entry name" value="TRANSCRIPTION FACTOR MYB8-RELATED-RELATED"/>
    <property type="match status" value="1"/>
</dbReference>
<dbReference type="GO" id="GO:0080090">
    <property type="term" value="P:regulation of primary metabolic process"/>
    <property type="evidence" value="ECO:0007669"/>
    <property type="project" value="UniProtKB-ARBA"/>
</dbReference>
<dbReference type="InterPro" id="IPR001005">
    <property type="entry name" value="SANT/Myb"/>
</dbReference>
<accession>A0AA38TNV2</accession>
<dbReference type="SMART" id="SM00717">
    <property type="entry name" value="SANT"/>
    <property type="match status" value="2"/>
</dbReference>
<keyword evidence="5" id="KW-0010">Activator</keyword>
<keyword evidence="3" id="KW-0805">Transcription regulation</keyword>
<comment type="caution">
    <text evidence="10">The sequence shown here is derived from an EMBL/GenBank/DDBJ whole genome shotgun (WGS) entry which is preliminary data.</text>
</comment>
<dbReference type="PROSITE" id="PS51294">
    <property type="entry name" value="HTH_MYB"/>
    <property type="match status" value="2"/>
</dbReference>
<evidence type="ECO:0000313" key="10">
    <source>
        <dbReference type="EMBL" id="KAJ9564375.1"/>
    </source>
</evidence>
<evidence type="ECO:0000256" key="4">
    <source>
        <dbReference type="ARBA" id="ARBA00023125"/>
    </source>
</evidence>
<dbReference type="AlphaFoldDB" id="A0AA38TNV2"/>
<dbReference type="InterPro" id="IPR009057">
    <property type="entry name" value="Homeodomain-like_sf"/>
</dbReference>
<evidence type="ECO:0000256" key="3">
    <source>
        <dbReference type="ARBA" id="ARBA00023015"/>
    </source>
</evidence>
<evidence type="ECO:0000256" key="5">
    <source>
        <dbReference type="ARBA" id="ARBA00023159"/>
    </source>
</evidence>
<evidence type="ECO:0000313" key="11">
    <source>
        <dbReference type="Proteomes" id="UP001172457"/>
    </source>
</evidence>
<keyword evidence="11" id="KW-1185">Reference proteome</keyword>
<dbReference type="EMBL" id="JARYMX010000001">
    <property type="protein sequence ID" value="KAJ9564375.1"/>
    <property type="molecule type" value="Genomic_DNA"/>
</dbReference>
<sequence length="263" mass="30633">MKHACNTSLVLRKGAWSAEEDTLLKNCIEKHGEGKWNLVPLKAGLRRYGKSCRLRWLNYLRPNIKRGDFKEDEIDLIRRLHKLLGNRQVVFKYKWSLISGRIPGRTANDVKNYWNTHLRSRVKQQKKKHQDAKSSEDHTMVTIIKPQPHTLSKPLNWFKGDNQVVETHEVENLLRSSDDDANSNYNISPRLISSPVVLDDPINEFLKELFDEGEKTTDNEIGWLFDDPKVEGEALNVVEDNENSLFDFPTDEVMWNLLNLEQL</sequence>
<keyword evidence="6" id="KW-0804">Transcription</keyword>
<evidence type="ECO:0000256" key="7">
    <source>
        <dbReference type="ARBA" id="ARBA00023242"/>
    </source>
</evidence>